<dbReference type="AlphaFoldDB" id="A0A840QJV4"/>
<dbReference type="Proteomes" id="UP000584374">
    <property type="component" value="Unassembled WGS sequence"/>
</dbReference>
<accession>A0A840QJV4</accession>
<protein>
    <submittedName>
        <fullName evidence="1">Uncharacterized protein</fullName>
    </submittedName>
</protein>
<evidence type="ECO:0000313" key="2">
    <source>
        <dbReference type="Proteomes" id="UP000584374"/>
    </source>
</evidence>
<name>A0A840QJV4_9PSEU</name>
<proteinExistence type="predicted"/>
<organism evidence="1 2">
    <name type="scientific">Saccharopolyspora phatthalungensis</name>
    <dbReference type="NCBI Taxonomy" id="664693"/>
    <lineage>
        <taxon>Bacteria</taxon>
        <taxon>Bacillati</taxon>
        <taxon>Actinomycetota</taxon>
        <taxon>Actinomycetes</taxon>
        <taxon>Pseudonocardiales</taxon>
        <taxon>Pseudonocardiaceae</taxon>
        <taxon>Saccharopolyspora</taxon>
    </lineage>
</organism>
<reference evidence="1 2" key="1">
    <citation type="submission" date="2020-08" db="EMBL/GenBank/DDBJ databases">
        <title>Sequencing the genomes of 1000 actinobacteria strains.</title>
        <authorList>
            <person name="Klenk H.-P."/>
        </authorList>
    </citation>
    <scope>NUCLEOTIDE SEQUENCE [LARGE SCALE GENOMIC DNA]</scope>
    <source>
        <strain evidence="1 2">DSM 45584</strain>
    </source>
</reference>
<evidence type="ECO:0000313" key="1">
    <source>
        <dbReference type="EMBL" id="MBB5158333.1"/>
    </source>
</evidence>
<dbReference type="EMBL" id="JACHIW010000002">
    <property type="protein sequence ID" value="MBB5158333.1"/>
    <property type="molecule type" value="Genomic_DNA"/>
</dbReference>
<comment type="caution">
    <text evidence="1">The sequence shown here is derived from an EMBL/GenBank/DDBJ whole genome shotgun (WGS) entry which is preliminary data.</text>
</comment>
<gene>
    <name evidence="1" type="ORF">BJ970_005932</name>
</gene>
<sequence length="61" mass="6395">MLRARWVRCVFLSPGFLMRLAGWSLARVGGVSGWQVGCGAGMGVVEVDPMGGQGWAGLRSG</sequence>
<keyword evidence="2" id="KW-1185">Reference proteome</keyword>